<dbReference type="OrthoDB" id="13720at10239"/>
<name>L0CLR6_9ABAC</name>
<accession>L0CLR6</accession>
<organism evidence="1 2">
    <name type="scientific">Thysanoplusia orichalcea nucleopolyhedrovirus</name>
    <dbReference type="NCBI Taxonomy" id="101850"/>
    <lineage>
        <taxon>Viruses</taxon>
        <taxon>Viruses incertae sedis</taxon>
        <taxon>Naldaviricetes</taxon>
        <taxon>Lefavirales</taxon>
        <taxon>Baculoviridae</taxon>
        <taxon>Alphabaculovirus</taxon>
        <taxon>Alphabaculovirus thorichlaceae</taxon>
    </lineage>
</organism>
<protein>
    <submittedName>
        <fullName evidence="1">Uncharacterized protein</fullName>
    </submittedName>
</protein>
<sequence length="135" mass="16076">MATVTFKQVLLKFKLDFDFNKNLKTLIDFATFLHNDKSLSPEKRVCFIIKLCKQFKRKEMEDLRDNLLRYHRLCTKCNSLHAPTYETYQDLFCKKCGYCLCIEDYVELGLYEGEMLDNIIEENNLINNIKCAYCK</sequence>
<evidence type="ECO:0000313" key="1">
    <source>
        <dbReference type="EMBL" id="AGA16263.1"/>
    </source>
</evidence>
<proteinExistence type="predicted"/>
<keyword evidence="2" id="KW-1185">Reference proteome</keyword>
<dbReference type="RefSeq" id="YP_007250519.1">
    <property type="nucleotide sequence ID" value="NC_019945.1"/>
</dbReference>
<reference evidence="1 2" key="1">
    <citation type="journal article" date="2012" name="J. Virol.">
        <title>Genome of Thysanoplusia orichalcea multiple nucleopolyhedrovirus lacks the superoxide dismutase gene.</title>
        <authorList>
            <person name="Wang Y.S."/>
            <person name="Huang G.H."/>
            <person name="Cheng X.H."/>
            <person name="Wang X."/>
            <person name="Garretson T.A."/>
            <person name="Dai L.Y."/>
            <person name="Zhang C.X."/>
            <person name="Cheng X.W."/>
        </authorList>
    </citation>
    <scope>NUCLEOTIDE SEQUENCE [LARGE SCALE GENOMIC DNA]</scope>
    <source>
        <strain evidence="1">P2</strain>
    </source>
</reference>
<evidence type="ECO:0000313" key="2">
    <source>
        <dbReference type="Proteomes" id="UP000202315"/>
    </source>
</evidence>
<dbReference type="KEGG" id="vg:14340161"/>
<dbReference type="EMBL" id="JX467702">
    <property type="protein sequence ID" value="AGA16263.1"/>
    <property type="molecule type" value="Genomic_DNA"/>
</dbReference>
<dbReference type="Proteomes" id="UP000202315">
    <property type="component" value="Segment"/>
</dbReference>
<dbReference type="GeneID" id="14340161"/>